<sequence length="131" mass="14983">MTVPRFWREQQSRYNLVGSHCKTCGNYYYPIRNLCPECRRDGDMEQYKFKGTGKIVTCTVTHTTSDEFNDLVPYALAIVELDEGAKLTTQIVDEPEKVAIGKRVHSVFRKLGSDGDSGIIYYGTKFELDKE</sequence>
<dbReference type="Pfam" id="PF01796">
    <property type="entry name" value="OB_ChsH2_C"/>
    <property type="match status" value="1"/>
</dbReference>
<dbReference type="Proteomes" id="UP000294855">
    <property type="component" value="Unassembled WGS sequence"/>
</dbReference>
<dbReference type="InterPro" id="IPR002878">
    <property type="entry name" value="ChsH2_C"/>
</dbReference>
<dbReference type="SUPFAM" id="SSF50249">
    <property type="entry name" value="Nucleic acid-binding proteins"/>
    <property type="match status" value="1"/>
</dbReference>
<proteinExistence type="predicted"/>
<evidence type="ECO:0008006" key="5">
    <source>
        <dbReference type="Google" id="ProtNLM"/>
    </source>
</evidence>
<name>A0A484F668_9EURY</name>
<dbReference type="EMBL" id="SNYS01000008">
    <property type="protein sequence ID" value="TDQ68830.1"/>
    <property type="molecule type" value="Genomic_DNA"/>
</dbReference>
<evidence type="ECO:0000313" key="4">
    <source>
        <dbReference type="Proteomes" id="UP000294855"/>
    </source>
</evidence>
<dbReference type="PANTHER" id="PTHR34075:SF5">
    <property type="entry name" value="BLR3430 PROTEIN"/>
    <property type="match status" value="1"/>
</dbReference>
<evidence type="ECO:0000313" key="3">
    <source>
        <dbReference type="EMBL" id="TDQ68830.1"/>
    </source>
</evidence>
<dbReference type="Gene3D" id="6.10.30.10">
    <property type="match status" value="1"/>
</dbReference>
<dbReference type="InterPro" id="IPR022002">
    <property type="entry name" value="ChsH2_Znr"/>
</dbReference>
<dbReference type="Pfam" id="PF12172">
    <property type="entry name" value="zf-ChsH2"/>
    <property type="match status" value="1"/>
</dbReference>
<feature type="domain" description="ChsH2 rubredoxin-like zinc ribbon" evidence="2">
    <location>
        <begin position="13"/>
        <end position="44"/>
    </location>
</feature>
<dbReference type="OrthoDB" id="9573at2157"/>
<reference evidence="3 4" key="1">
    <citation type="submission" date="2019-03" db="EMBL/GenBank/DDBJ databases">
        <title>Genomic Encyclopedia of Type Strains, Phase IV (KMG-IV): sequencing the most valuable type-strain genomes for metagenomic binning, comparative biology and taxonomic classification.</title>
        <authorList>
            <person name="Goeker M."/>
        </authorList>
    </citation>
    <scope>NUCLEOTIDE SEQUENCE [LARGE SCALE GENOMIC DNA]</scope>
    <source>
        <strain evidence="3 4">DSM 13328</strain>
    </source>
</reference>
<gene>
    <name evidence="3" type="ORF">C7391_1028</name>
</gene>
<evidence type="ECO:0000259" key="2">
    <source>
        <dbReference type="Pfam" id="PF12172"/>
    </source>
</evidence>
<dbReference type="InterPro" id="IPR052513">
    <property type="entry name" value="Thioester_dehydratase-like"/>
</dbReference>
<dbReference type="InterPro" id="IPR012340">
    <property type="entry name" value="NA-bd_OB-fold"/>
</dbReference>
<dbReference type="RefSeq" id="WP_133517478.1">
    <property type="nucleotide sequence ID" value="NZ_JAHDUW010000003.1"/>
</dbReference>
<feature type="domain" description="ChsH2 C-terminal OB-fold" evidence="1">
    <location>
        <begin position="49"/>
        <end position="109"/>
    </location>
</feature>
<keyword evidence="4" id="KW-1185">Reference proteome</keyword>
<protein>
    <recommendedName>
        <fullName evidence="5">Transcriptional regulator</fullName>
    </recommendedName>
</protein>
<evidence type="ECO:0000259" key="1">
    <source>
        <dbReference type="Pfam" id="PF01796"/>
    </source>
</evidence>
<dbReference type="AlphaFoldDB" id="A0A484F668"/>
<organism evidence="3 4">
    <name type="scientific">Methanimicrococcus blatticola</name>
    <dbReference type="NCBI Taxonomy" id="91560"/>
    <lineage>
        <taxon>Archaea</taxon>
        <taxon>Methanobacteriati</taxon>
        <taxon>Methanobacteriota</taxon>
        <taxon>Stenosarchaea group</taxon>
        <taxon>Methanomicrobia</taxon>
        <taxon>Methanosarcinales</taxon>
        <taxon>Methanosarcinaceae</taxon>
        <taxon>Methanimicrococcus</taxon>
    </lineage>
</organism>
<accession>A0A484F668</accession>
<dbReference type="PANTHER" id="PTHR34075">
    <property type="entry name" value="BLR3430 PROTEIN"/>
    <property type="match status" value="1"/>
</dbReference>
<comment type="caution">
    <text evidence="3">The sequence shown here is derived from an EMBL/GenBank/DDBJ whole genome shotgun (WGS) entry which is preliminary data.</text>
</comment>